<name>A0A1A9ZJ65_GLOPL</name>
<dbReference type="Proteomes" id="UP000092445">
    <property type="component" value="Unassembled WGS sequence"/>
</dbReference>
<dbReference type="AlphaFoldDB" id="A0A1A9ZJ65"/>
<reference evidence="2" key="1">
    <citation type="submission" date="2014-03" db="EMBL/GenBank/DDBJ databases">
        <authorList>
            <person name="Aksoy S."/>
            <person name="Warren W."/>
            <person name="Wilson R.K."/>
        </authorList>
    </citation>
    <scope>NUCLEOTIDE SEQUENCE [LARGE SCALE GENOMIC DNA]</scope>
    <source>
        <strain evidence="2">IAEA</strain>
    </source>
</reference>
<proteinExistence type="predicted"/>
<reference evidence="1" key="2">
    <citation type="submission" date="2020-05" db="UniProtKB">
        <authorList>
            <consortium name="EnsemblMetazoa"/>
        </authorList>
    </citation>
    <scope>IDENTIFICATION</scope>
    <source>
        <strain evidence="1">IAEA</strain>
    </source>
</reference>
<keyword evidence="2" id="KW-1185">Reference proteome</keyword>
<sequence>MLPKPSQLIEVKGLKLAPSTDNSQKRKSFDVCRFVSTLRNGIPLPVTLLKILSVKLLPVVSFCPDAEANLTIISIILFRTRKSSALVRRVSGNGLPSCNEGVKAEVRPGSTGFVI</sequence>
<evidence type="ECO:0000313" key="2">
    <source>
        <dbReference type="Proteomes" id="UP000092445"/>
    </source>
</evidence>
<accession>A0A1A9ZJ65</accession>
<evidence type="ECO:0000313" key="1">
    <source>
        <dbReference type="EnsemblMetazoa" id="GPAI016372-PA"/>
    </source>
</evidence>
<dbReference type="VEuPathDB" id="VectorBase:GPAI016372"/>
<dbReference type="EnsemblMetazoa" id="GPAI016372-RA">
    <property type="protein sequence ID" value="GPAI016372-PA"/>
    <property type="gene ID" value="GPAI016372"/>
</dbReference>
<organism evidence="1 2">
    <name type="scientific">Glossina pallidipes</name>
    <name type="common">Tsetse fly</name>
    <dbReference type="NCBI Taxonomy" id="7398"/>
    <lineage>
        <taxon>Eukaryota</taxon>
        <taxon>Metazoa</taxon>
        <taxon>Ecdysozoa</taxon>
        <taxon>Arthropoda</taxon>
        <taxon>Hexapoda</taxon>
        <taxon>Insecta</taxon>
        <taxon>Pterygota</taxon>
        <taxon>Neoptera</taxon>
        <taxon>Endopterygota</taxon>
        <taxon>Diptera</taxon>
        <taxon>Brachycera</taxon>
        <taxon>Muscomorpha</taxon>
        <taxon>Hippoboscoidea</taxon>
        <taxon>Glossinidae</taxon>
        <taxon>Glossina</taxon>
    </lineage>
</organism>
<protein>
    <submittedName>
        <fullName evidence="1">Uncharacterized protein</fullName>
    </submittedName>
</protein>